<dbReference type="Pfam" id="PF23380">
    <property type="entry name" value="VIN3_C"/>
    <property type="match status" value="1"/>
</dbReference>
<dbReference type="Pfam" id="PF23376">
    <property type="entry name" value="Fn3_VIN3"/>
    <property type="match status" value="1"/>
</dbReference>
<dbReference type="PROSITE" id="PS50853">
    <property type="entry name" value="FN3"/>
    <property type="match status" value="1"/>
</dbReference>
<keyword evidence="4" id="KW-0862">Zinc</keyword>
<dbReference type="GO" id="GO:0040029">
    <property type="term" value="P:epigenetic regulation of gene expression"/>
    <property type="evidence" value="ECO:0007669"/>
    <property type="project" value="InterPro"/>
</dbReference>
<dbReference type="Proteomes" id="UP001231189">
    <property type="component" value="Unassembled WGS sequence"/>
</dbReference>
<keyword evidence="3" id="KW-0863">Zinc-finger</keyword>
<feature type="compositionally biased region" description="Basic and acidic residues" evidence="6">
    <location>
        <begin position="640"/>
        <end position="652"/>
    </location>
</feature>
<evidence type="ECO:0000256" key="6">
    <source>
        <dbReference type="SAM" id="MobiDB-lite"/>
    </source>
</evidence>
<dbReference type="GO" id="GO:0010048">
    <property type="term" value="P:vernalization response"/>
    <property type="evidence" value="ECO:0007669"/>
    <property type="project" value="InterPro"/>
</dbReference>
<dbReference type="EMBL" id="JAUUTY010000007">
    <property type="protein sequence ID" value="KAK1611936.1"/>
    <property type="molecule type" value="Genomic_DNA"/>
</dbReference>
<feature type="region of interest" description="Disordered" evidence="6">
    <location>
        <begin position="613"/>
        <end position="659"/>
    </location>
</feature>
<organism evidence="8 9">
    <name type="scientific">Lolium multiflorum</name>
    <name type="common">Italian ryegrass</name>
    <name type="synonym">Lolium perenne subsp. multiflorum</name>
    <dbReference type="NCBI Taxonomy" id="4521"/>
    <lineage>
        <taxon>Eukaryota</taxon>
        <taxon>Viridiplantae</taxon>
        <taxon>Streptophyta</taxon>
        <taxon>Embryophyta</taxon>
        <taxon>Tracheophyta</taxon>
        <taxon>Spermatophyta</taxon>
        <taxon>Magnoliopsida</taxon>
        <taxon>Liliopsida</taxon>
        <taxon>Poales</taxon>
        <taxon>Poaceae</taxon>
        <taxon>BOP clade</taxon>
        <taxon>Pooideae</taxon>
        <taxon>Poodae</taxon>
        <taxon>Poeae</taxon>
        <taxon>Poeae Chloroplast Group 2 (Poeae type)</taxon>
        <taxon>Loliodinae</taxon>
        <taxon>Loliinae</taxon>
        <taxon>Lolium</taxon>
    </lineage>
</organism>
<dbReference type="InterPro" id="IPR056990">
    <property type="entry name" value="VIN3-like_C"/>
</dbReference>
<dbReference type="InterPro" id="IPR003961">
    <property type="entry name" value="FN3_dom"/>
</dbReference>
<keyword evidence="5" id="KW-0539">Nucleus</keyword>
<evidence type="ECO:0000313" key="8">
    <source>
        <dbReference type="EMBL" id="KAK1611936.1"/>
    </source>
</evidence>
<dbReference type="Gene3D" id="2.60.40.10">
    <property type="entry name" value="Immunoglobulins"/>
    <property type="match status" value="1"/>
</dbReference>
<evidence type="ECO:0000256" key="4">
    <source>
        <dbReference type="ARBA" id="ARBA00022833"/>
    </source>
</evidence>
<feature type="region of interest" description="Disordered" evidence="6">
    <location>
        <begin position="676"/>
        <end position="738"/>
    </location>
</feature>
<evidence type="ECO:0000256" key="2">
    <source>
        <dbReference type="ARBA" id="ARBA00022723"/>
    </source>
</evidence>
<accession>A0AAD8R185</accession>
<feature type="compositionally biased region" description="Basic and acidic residues" evidence="6">
    <location>
        <begin position="613"/>
        <end position="628"/>
    </location>
</feature>
<dbReference type="PANTHER" id="PTHR46286:SF5">
    <property type="entry name" value="FIBRONECTIN TYPE-III DOMAIN-CONTAINING PROTEIN"/>
    <property type="match status" value="1"/>
</dbReference>
<feature type="region of interest" description="Disordered" evidence="6">
    <location>
        <begin position="517"/>
        <end position="539"/>
    </location>
</feature>
<dbReference type="InterPro" id="IPR013783">
    <property type="entry name" value="Ig-like_fold"/>
</dbReference>
<dbReference type="GO" id="GO:0008270">
    <property type="term" value="F:zinc ion binding"/>
    <property type="evidence" value="ECO:0007669"/>
    <property type="project" value="UniProtKB-KW"/>
</dbReference>
<dbReference type="GO" id="GO:0005634">
    <property type="term" value="C:nucleus"/>
    <property type="evidence" value="ECO:0007669"/>
    <property type="project" value="UniProtKB-SubCell"/>
</dbReference>
<evidence type="ECO:0000259" key="7">
    <source>
        <dbReference type="PROSITE" id="PS50853"/>
    </source>
</evidence>
<evidence type="ECO:0000256" key="5">
    <source>
        <dbReference type="ARBA" id="ARBA00023242"/>
    </source>
</evidence>
<evidence type="ECO:0000256" key="1">
    <source>
        <dbReference type="ARBA" id="ARBA00004123"/>
    </source>
</evidence>
<dbReference type="InterPro" id="IPR036116">
    <property type="entry name" value="FN3_sf"/>
</dbReference>
<feature type="compositionally biased region" description="Basic and acidic residues" evidence="6">
    <location>
        <begin position="447"/>
        <end position="459"/>
    </location>
</feature>
<comment type="subcellular location">
    <subcellularLocation>
        <location evidence="1">Nucleus</location>
    </subcellularLocation>
</comment>
<reference evidence="8" key="1">
    <citation type="submission" date="2023-07" db="EMBL/GenBank/DDBJ databases">
        <title>A chromosome-level genome assembly of Lolium multiflorum.</title>
        <authorList>
            <person name="Chen Y."/>
            <person name="Copetti D."/>
            <person name="Kolliker R."/>
            <person name="Studer B."/>
        </authorList>
    </citation>
    <scope>NUCLEOTIDE SEQUENCE</scope>
    <source>
        <strain evidence="8">02402/16</strain>
        <tissue evidence="8">Leaf</tissue>
    </source>
</reference>
<dbReference type="InterPro" id="IPR044514">
    <property type="entry name" value="VIN3-like"/>
</dbReference>
<sequence>MDPSGPHPQPASSSPPRGLIADPAKCRLLSVDAKRELVRELSKCPDKALELLHEWSRRDIAQIFCSEFCNNRKYEVMSKQLILNYLFNAVNGKSHGHGKCMKRSGPEPDSCNIQLPCKRQKKSDAPVLPVIANTPVTADITGPTNVAHSCENSACRAVLAPADKFCKRCSCCICFKYDDNKDPSLWLSCNSDQPLEEESCGLSCHLECAFGDERSGILQNGQSKKLDGGYYCTHCGKQNDLLGCWKKQLLIAKDARRLDVLCHRIFLSHKILISTQKYLVLHEVVDTALKKLEGELGPITGLPDKGRGIVGRLPVGTEVQRLCTRAIETLESMLNGALTADSQIQNFIRVEDISHDSVTVVFDLDACPTLSRGLTGFKLWHRKASEEDYPSKLTGIIPMPARMLVVRGLTPCTSYVVKVVAFTGSKKIGSWEVRTNTIGCTKGLDAKDSLPADVGKDPNNRSTKVSSSGLSNPPTEGVESYKVSTNYVDLVSSSDSDVESNHSRDQKIAVVGLTEVDGPDRAPRVPASGLDGNEKEPGSAAQAALLKRSTEVTVCDQRALKQNMGTIGPEIASHVHTENKSVSPPEYRGSLLHAMQKETENCKLVSAMSFEAKSGDHFPQDDSSKTETDPACLPCKRTPGRTEDGGHKDGRSEPSTSAQVCSLLKSSNSVHHKQVISLENAPGSLDPRTGNGIKSGNRIIGTAGSNNDNHVPQPVPLKPGTKLWSPSSSNPSGKPNDIEQTDESAYVFCVKVIRWLECEGHVEANFRVKFLTWLSLRASRREKKIVSVFVDTFIDDPASLAGQLSDTFSEAIYTKWTPMAP</sequence>
<dbReference type="InterPro" id="IPR058585">
    <property type="entry name" value="Fn3_VIN3"/>
</dbReference>
<keyword evidence="9" id="KW-1185">Reference proteome</keyword>
<dbReference type="Pfam" id="PF07227">
    <property type="entry name" value="PHD_Oberon"/>
    <property type="match status" value="1"/>
</dbReference>
<dbReference type="CDD" id="cd00063">
    <property type="entry name" value="FN3"/>
    <property type="match status" value="1"/>
</dbReference>
<feature type="domain" description="Fibronectin type-III" evidence="7">
    <location>
        <begin position="343"/>
        <end position="444"/>
    </location>
</feature>
<feature type="region of interest" description="Disordered" evidence="6">
    <location>
        <begin position="447"/>
        <end position="479"/>
    </location>
</feature>
<dbReference type="CDD" id="cd15521">
    <property type="entry name" value="PHD_VIN3_plant"/>
    <property type="match status" value="1"/>
</dbReference>
<feature type="compositionally biased region" description="Polar residues" evidence="6">
    <location>
        <begin position="460"/>
        <end position="474"/>
    </location>
</feature>
<protein>
    <recommendedName>
        <fullName evidence="7">Fibronectin type-III domain-containing protein</fullName>
    </recommendedName>
</protein>
<evidence type="ECO:0000313" key="9">
    <source>
        <dbReference type="Proteomes" id="UP001231189"/>
    </source>
</evidence>
<dbReference type="AlphaFoldDB" id="A0AAD8R185"/>
<gene>
    <name evidence="8" type="ORF">QYE76_035609</name>
</gene>
<dbReference type="SUPFAM" id="SSF49265">
    <property type="entry name" value="Fibronectin type III"/>
    <property type="match status" value="1"/>
</dbReference>
<proteinExistence type="predicted"/>
<keyword evidence="2" id="KW-0479">Metal-binding</keyword>
<comment type="caution">
    <text evidence="8">The sequence shown here is derived from an EMBL/GenBank/DDBJ whole genome shotgun (WGS) entry which is preliminary data.</text>
</comment>
<dbReference type="PANTHER" id="PTHR46286">
    <property type="entry name" value="VIN3-LIKE PROTEIN 2-RELATED"/>
    <property type="match status" value="1"/>
</dbReference>
<dbReference type="InterPro" id="IPR032881">
    <property type="entry name" value="Oberon-like_PHD"/>
</dbReference>
<evidence type="ECO:0000256" key="3">
    <source>
        <dbReference type="ARBA" id="ARBA00022771"/>
    </source>
</evidence>
<feature type="region of interest" description="Disordered" evidence="6">
    <location>
        <begin position="1"/>
        <end position="21"/>
    </location>
</feature>
<name>A0AAD8R185_LOLMU</name>